<dbReference type="AlphaFoldDB" id="A0A0G1BN16"/>
<dbReference type="EMBL" id="LCDD01000003">
    <property type="protein sequence ID" value="KKS47656.1"/>
    <property type="molecule type" value="Genomic_DNA"/>
</dbReference>
<evidence type="ECO:0000313" key="1">
    <source>
        <dbReference type="EMBL" id="KKS47656.1"/>
    </source>
</evidence>
<protein>
    <submittedName>
        <fullName evidence="1">Uncharacterized protein</fullName>
    </submittedName>
</protein>
<accession>A0A0G1BN16</accession>
<dbReference type="Proteomes" id="UP000034320">
    <property type="component" value="Unassembled WGS sequence"/>
</dbReference>
<name>A0A0G1BN16_9BACT</name>
<gene>
    <name evidence="1" type="ORF">UV09_C0003G0001</name>
</gene>
<reference evidence="1 2" key="1">
    <citation type="journal article" date="2015" name="Nature">
        <title>rRNA introns, odd ribosomes, and small enigmatic genomes across a large radiation of phyla.</title>
        <authorList>
            <person name="Brown C.T."/>
            <person name="Hug L.A."/>
            <person name="Thomas B.C."/>
            <person name="Sharon I."/>
            <person name="Castelle C.J."/>
            <person name="Singh A."/>
            <person name="Wilkins M.J."/>
            <person name="Williams K.H."/>
            <person name="Banfield J.F."/>
        </authorList>
    </citation>
    <scope>NUCLEOTIDE SEQUENCE [LARGE SCALE GENOMIC DNA]</scope>
</reference>
<sequence length="53" mass="6046">SSLIGYFDNQLSLNLKTGHFYIVQRGHYHFFSTEVMSGVKRLYELFSVSAGIS</sequence>
<comment type="caution">
    <text evidence="1">The sequence shown here is derived from an EMBL/GenBank/DDBJ whole genome shotgun (WGS) entry which is preliminary data.</text>
</comment>
<evidence type="ECO:0000313" key="2">
    <source>
        <dbReference type="Proteomes" id="UP000034320"/>
    </source>
</evidence>
<proteinExistence type="predicted"/>
<feature type="non-terminal residue" evidence="1">
    <location>
        <position position="1"/>
    </location>
</feature>
<organism evidence="1 2">
    <name type="scientific">Candidatus Gottesmanbacteria bacterium GW2011_GWA2_42_18</name>
    <dbReference type="NCBI Taxonomy" id="1618442"/>
    <lineage>
        <taxon>Bacteria</taxon>
        <taxon>Candidatus Gottesmaniibacteriota</taxon>
    </lineage>
</organism>